<sequence length="111" mass="13505">MLHFDHATYGKNHVDLFHYNYQRIELQIWDTTRQERFRTIPDFPSRFILMLYMHSFSFLTIVGTCNTHLCGFFLLQHSTVEQWESRLRVMSPTNHLSTFNWFNFRPSHATF</sequence>
<dbReference type="EMBL" id="JAGKQM010000012">
    <property type="protein sequence ID" value="KAH0900261.1"/>
    <property type="molecule type" value="Genomic_DNA"/>
</dbReference>
<evidence type="ECO:0000313" key="2">
    <source>
        <dbReference type="Proteomes" id="UP000824890"/>
    </source>
</evidence>
<comment type="caution">
    <text evidence="1">The sequence shown here is derived from an EMBL/GenBank/DDBJ whole genome shotgun (WGS) entry which is preliminary data.</text>
</comment>
<dbReference type="Proteomes" id="UP000824890">
    <property type="component" value="Unassembled WGS sequence"/>
</dbReference>
<evidence type="ECO:0000313" key="1">
    <source>
        <dbReference type="EMBL" id="KAH0900261.1"/>
    </source>
</evidence>
<keyword evidence="2" id="KW-1185">Reference proteome</keyword>
<accession>A0ABQ8B7M3</accession>
<organism evidence="1 2">
    <name type="scientific">Brassica napus</name>
    <name type="common">Rape</name>
    <dbReference type="NCBI Taxonomy" id="3708"/>
    <lineage>
        <taxon>Eukaryota</taxon>
        <taxon>Viridiplantae</taxon>
        <taxon>Streptophyta</taxon>
        <taxon>Embryophyta</taxon>
        <taxon>Tracheophyta</taxon>
        <taxon>Spermatophyta</taxon>
        <taxon>Magnoliopsida</taxon>
        <taxon>eudicotyledons</taxon>
        <taxon>Gunneridae</taxon>
        <taxon>Pentapetalae</taxon>
        <taxon>rosids</taxon>
        <taxon>malvids</taxon>
        <taxon>Brassicales</taxon>
        <taxon>Brassicaceae</taxon>
        <taxon>Brassiceae</taxon>
        <taxon>Brassica</taxon>
    </lineage>
</organism>
<protein>
    <submittedName>
        <fullName evidence="1">Uncharacterized protein</fullName>
    </submittedName>
</protein>
<gene>
    <name evidence="1" type="ORF">HID58_049829</name>
</gene>
<proteinExistence type="predicted"/>
<name>A0ABQ8B7M3_BRANA</name>
<reference evidence="1 2" key="1">
    <citation type="submission" date="2021-05" db="EMBL/GenBank/DDBJ databases">
        <title>Genome Assembly of Synthetic Allotetraploid Brassica napus Reveals Homoeologous Exchanges between Subgenomes.</title>
        <authorList>
            <person name="Davis J.T."/>
        </authorList>
    </citation>
    <scope>NUCLEOTIDE SEQUENCE [LARGE SCALE GENOMIC DNA]</scope>
    <source>
        <strain evidence="2">cv. Da-Ae</strain>
        <tissue evidence="1">Seedling</tissue>
    </source>
</reference>